<evidence type="ECO:0000313" key="1">
    <source>
        <dbReference type="EMBL" id="KAG8599273.1"/>
    </source>
</evidence>
<reference evidence="1" key="1">
    <citation type="thesis" date="2020" institute="ProQuest LLC" country="789 East Eisenhower Parkway, Ann Arbor, MI, USA">
        <title>Comparative Genomics and Chromosome Evolution.</title>
        <authorList>
            <person name="Mudd A.B."/>
        </authorList>
    </citation>
    <scope>NUCLEOTIDE SEQUENCE</scope>
    <source>
        <strain evidence="1">237g6f4</strain>
        <tissue evidence="1">Blood</tissue>
    </source>
</reference>
<accession>A0AAV7DTJ9</accession>
<organism evidence="1 2">
    <name type="scientific">Engystomops pustulosus</name>
    <name type="common">Tungara frog</name>
    <name type="synonym">Physalaemus pustulosus</name>
    <dbReference type="NCBI Taxonomy" id="76066"/>
    <lineage>
        <taxon>Eukaryota</taxon>
        <taxon>Metazoa</taxon>
        <taxon>Chordata</taxon>
        <taxon>Craniata</taxon>
        <taxon>Vertebrata</taxon>
        <taxon>Euteleostomi</taxon>
        <taxon>Amphibia</taxon>
        <taxon>Batrachia</taxon>
        <taxon>Anura</taxon>
        <taxon>Neobatrachia</taxon>
        <taxon>Hyloidea</taxon>
        <taxon>Leptodactylidae</taxon>
        <taxon>Leiuperinae</taxon>
        <taxon>Engystomops</taxon>
    </lineage>
</organism>
<dbReference type="Proteomes" id="UP000824782">
    <property type="component" value="Unassembled WGS sequence"/>
</dbReference>
<gene>
    <name evidence="1" type="ORF">GDO81_002979</name>
</gene>
<proteinExistence type="predicted"/>
<sequence length="88" mass="10032">MGTAPRLCTDVTRIRVSIFMVPVLDHMEPRIFRNGLGHHPGKLGGRYVHGNSSHLSLQLFGIEEKLGDQCPWRRLSQSFFHTPDFFIA</sequence>
<dbReference type="AlphaFoldDB" id="A0AAV7DTJ9"/>
<dbReference type="EMBL" id="WNYA01000001">
    <property type="protein sequence ID" value="KAG8599273.1"/>
    <property type="molecule type" value="Genomic_DNA"/>
</dbReference>
<evidence type="ECO:0000313" key="2">
    <source>
        <dbReference type="Proteomes" id="UP000824782"/>
    </source>
</evidence>
<keyword evidence="2" id="KW-1185">Reference proteome</keyword>
<name>A0AAV7DTJ9_ENGPU</name>
<comment type="caution">
    <text evidence="1">The sequence shown here is derived from an EMBL/GenBank/DDBJ whole genome shotgun (WGS) entry which is preliminary data.</text>
</comment>
<protein>
    <submittedName>
        <fullName evidence="1">Uncharacterized protein</fullName>
    </submittedName>
</protein>